<keyword evidence="1" id="KW-0732">Signal</keyword>
<dbReference type="InterPro" id="IPR012336">
    <property type="entry name" value="Thioredoxin-like_fold"/>
</dbReference>
<dbReference type="AlphaFoldDB" id="A0A6S6TN98"/>
<dbReference type="SUPFAM" id="SSF52833">
    <property type="entry name" value="Thioredoxin-like"/>
    <property type="match status" value="1"/>
</dbReference>
<reference evidence="3" key="1">
    <citation type="submission" date="2020-01" db="EMBL/GenBank/DDBJ databases">
        <authorList>
            <person name="Meier V. D."/>
            <person name="Meier V D."/>
        </authorList>
    </citation>
    <scope>NUCLEOTIDE SEQUENCE</scope>
    <source>
        <strain evidence="3">HLG_WM_MAG_02</strain>
    </source>
</reference>
<dbReference type="EMBL" id="CACVAZ010000116">
    <property type="protein sequence ID" value="CAA6817788.1"/>
    <property type="molecule type" value="Genomic_DNA"/>
</dbReference>
<evidence type="ECO:0000259" key="2">
    <source>
        <dbReference type="Pfam" id="PF13098"/>
    </source>
</evidence>
<dbReference type="Pfam" id="PF13098">
    <property type="entry name" value="Thioredoxin_2"/>
    <property type="match status" value="1"/>
</dbReference>
<proteinExistence type="predicted"/>
<accession>A0A6S6TN98</accession>
<dbReference type="InterPro" id="IPR036249">
    <property type="entry name" value="Thioredoxin-like_sf"/>
</dbReference>
<sequence>MKTILLVSFLFGSILMIKEQSLLKTETMTYEKALAISKQNNKPIMLKLTANNCKFCLKMENEVLSDIGVKSLLDENFITVSFNVDKEALPLNLEKSITPTFVFVDKNEKITSKLPGSWSKKDFIELLNNRI</sequence>
<dbReference type="PANTHER" id="PTHR15337">
    <property type="entry name" value="ANTERIOR GRADIENT PROTEIN-RELATED"/>
    <property type="match status" value="1"/>
</dbReference>
<protein>
    <recommendedName>
        <fullName evidence="2">Thioredoxin-like fold domain-containing protein</fullName>
    </recommendedName>
</protein>
<dbReference type="Gene3D" id="3.40.30.10">
    <property type="entry name" value="Glutaredoxin"/>
    <property type="match status" value="1"/>
</dbReference>
<dbReference type="PANTHER" id="PTHR15337:SF11">
    <property type="entry name" value="THIOREDOXIN DOMAIN-CONTAINING PROTEIN"/>
    <property type="match status" value="1"/>
</dbReference>
<name>A0A6S6TN98_9BACT</name>
<evidence type="ECO:0000256" key="1">
    <source>
        <dbReference type="ARBA" id="ARBA00022729"/>
    </source>
</evidence>
<organism evidence="3">
    <name type="scientific">uncultured Sulfurovum sp</name>
    <dbReference type="NCBI Taxonomy" id="269237"/>
    <lineage>
        <taxon>Bacteria</taxon>
        <taxon>Pseudomonadati</taxon>
        <taxon>Campylobacterota</taxon>
        <taxon>Epsilonproteobacteria</taxon>
        <taxon>Campylobacterales</taxon>
        <taxon>Sulfurovaceae</taxon>
        <taxon>Sulfurovum</taxon>
        <taxon>environmental samples</taxon>
    </lineage>
</organism>
<evidence type="ECO:0000313" key="3">
    <source>
        <dbReference type="EMBL" id="CAA6817788.1"/>
    </source>
</evidence>
<feature type="domain" description="Thioredoxin-like fold" evidence="2">
    <location>
        <begin position="38"/>
        <end position="127"/>
    </location>
</feature>
<dbReference type="InterPro" id="IPR051099">
    <property type="entry name" value="AGR/TXD"/>
</dbReference>
<gene>
    <name evidence="3" type="ORF">HELGO_WM45704</name>
</gene>